<evidence type="ECO:0000313" key="2">
    <source>
        <dbReference type="Proteomes" id="UP001055868"/>
    </source>
</evidence>
<dbReference type="EMBL" id="CP097218">
    <property type="protein sequence ID" value="UQN30550.1"/>
    <property type="molecule type" value="Genomic_DNA"/>
</dbReference>
<dbReference type="Proteomes" id="UP001055868">
    <property type="component" value="Chromosome"/>
</dbReference>
<evidence type="ECO:0000313" key="1">
    <source>
        <dbReference type="EMBL" id="UQN30550.1"/>
    </source>
</evidence>
<name>A0ABY4NB79_9MICO</name>
<protein>
    <submittedName>
        <fullName evidence="1">Helix-turn-helix domain-containing protein</fullName>
    </submittedName>
</protein>
<reference evidence="1" key="1">
    <citation type="submission" date="2022-05" db="EMBL/GenBank/DDBJ databases">
        <title>Genomic analysis of Brachybacterium sp. CBA3104.</title>
        <authorList>
            <person name="Roh S.W."/>
            <person name="Kim Y.B."/>
            <person name="Kim Y."/>
        </authorList>
    </citation>
    <scope>NUCLEOTIDE SEQUENCE</scope>
    <source>
        <strain evidence="1">CBA3104</strain>
    </source>
</reference>
<gene>
    <name evidence="1" type="ORF">M4486_04355</name>
</gene>
<dbReference type="Pfam" id="PF13384">
    <property type="entry name" value="HTH_23"/>
    <property type="match status" value="1"/>
</dbReference>
<keyword evidence="2" id="KW-1185">Reference proteome</keyword>
<sequence length="397" mass="44599">MKWIGVRGALYADPSCWFHPPGTWVETWGELVPEPFNAHDDHALAIDLNGSRLGYASARYAYYAHAMIATLNNTGARVLVPLQYRSDYDRRSKLLIASAFAALPTFPELNKLLPSDEEYVRLLDPLWESLDESVREQIARDGFHLTNDTLPHLIALRHRAPEAGLPSTVRLGAVPRGVERYLAEKRYERQRAEDARIRKRNETIVADFHDGWKQVDIARRQGVSPAVVSRALQKAGVDTRAPRIDPEQRRIRAEIVSLLEDGQSRHEISETLGVSARTITIAAQDAGVDLPSDAGVNDYSRRKMRDRLELCQQAVKLQSEGLTRAEIARRLEVSSDMAKLYLADGRFFTDPSANGDRLDAARHARATGMTTSQAGTNQERRAIRDANMLDLIGDTWR</sequence>
<accession>A0ABY4NB79</accession>
<proteinExistence type="predicted"/>
<dbReference type="RefSeq" id="WP_239203733.1">
    <property type="nucleotide sequence ID" value="NZ_CP097218.1"/>
</dbReference>
<organism evidence="1 2">
    <name type="scientific">Brachybacterium kimchii</name>
    <dbReference type="NCBI Taxonomy" id="2942909"/>
    <lineage>
        <taxon>Bacteria</taxon>
        <taxon>Bacillati</taxon>
        <taxon>Actinomycetota</taxon>
        <taxon>Actinomycetes</taxon>
        <taxon>Micrococcales</taxon>
        <taxon>Dermabacteraceae</taxon>
        <taxon>Brachybacterium</taxon>
    </lineage>
</organism>